<evidence type="ECO:0008006" key="3">
    <source>
        <dbReference type="Google" id="ProtNLM"/>
    </source>
</evidence>
<proteinExistence type="predicted"/>
<dbReference type="AlphaFoldDB" id="A0A9P5TK36"/>
<evidence type="ECO:0000313" key="2">
    <source>
        <dbReference type="Proteomes" id="UP000724874"/>
    </source>
</evidence>
<keyword evidence="2" id="KW-1185">Reference proteome</keyword>
<evidence type="ECO:0000313" key="1">
    <source>
        <dbReference type="EMBL" id="KAF8887252.1"/>
    </source>
</evidence>
<name>A0A9P5TK36_GYMJU</name>
<gene>
    <name evidence="1" type="ORF">CPB84DRAFT_1523984</name>
</gene>
<dbReference type="EMBL" id="JADNYJ010000091">
    <property type="protein sequence ID" value="KAF8887252.1"/>
    <property type="molecule type" value="Genomic_DNA"/>
</dbReference>
<protein>
    <recommendedName>
        <fullName evidence="3">F-box domain-containing protein</fullName>
    </recommendedName>
</protein>
<dbReference type="OrthoDB" id="2985369at2759"/>
<accession>A0A9P5TK36</accession>
<dbReference type="Proteomes" id="UP000724874">
    <property type="component" value="Unassembled WGS sequence"/>
</dbReference>
<sequence>MAYTAPNTLISNEHVQLNQDVLTTIFGFNADPFIDANALNNLRMCSQVCGAWRSFLLDAPYLWGHVIDLDVFSWQKSRDWCDEVVRRTGTTSSLWIKGTFVERYHIDWVVGADAMTRIQRTQSFLPDFLSSLLGTHWSRVQRFVVSIDRRATNLQFWRAIFLPAPRLCEFIISGYVDRINTDLDSTLFANTAPCLTIFHPGSLNFNFQTAAWLGHLRSVSINSFSSISEVSRLLNMAPHLETLQLELPTLITEVIPMPLTIVARPTALKYVKIESGMQLLTCLLRFVILPKDCSMELSVPNPFSNIPSSVAVQALSNLSNTYLSAQNVVRITVTLEVPEAVFCVRLWVDDTSLSITVREALQGGYSPPPNFPNLGMVSNMEVKFSEKSTSFWNPRHHAFATSTLKLILLSAPSTPILFATDEGLQYILSIQRGIGFANILLPVLQILQINWYSNTLFNFLRMRIRTNHPIHVLDMTTVNHGPNLDVRYKRKLDRFVGLKLRWRSVEGVDYEYVCGSEVVA</sequence>
<organism evidence="1 2">
    <name type="scientific">Gymnopilus junonius</name>
    <name type="common">Spectacular rustgill mushroom</name>
    <name type="synonym">Gymnopilus spectabilis subsp. junonius</name>
    <dbReference type="NCBI Taxonomy" id="109634"/>
    <lineage>
        <taxon>Eukaryota</taxon>
        <taxon>Fungi</taxon>
        <taxon>Dikarya</taxon>
        <taxon>Basidiomycota</taxon>
        <taxon>Agaricomycotina</taxon>
        <taxon>Agaricomycetes</taxon>
        <taxon>Agaricomycetidae</taxon>
        <taxon>Agaricales</taxon>
        <taxon>Agaricineae</taxon>
        <taxon>Hymenogastraceae</taxon>
        <taxon>Gymnopilus</taxon>
    </lineage>
</organism>
<comment type="caution">
    <text evidence="1">The sequence shown here is derived from an EMBL/GenBank/DDBJ whole genome shotgun (WGS) entry which is preliminary data.</text>
</comment>
<reference evidence="1" key="1">
    <citation type="submission" date="2020-11" db="EMBL/GenBank/DDBJ databases">
        <authorList>
            <consortium name="DOE Joint Genome Institute"/>
            <person name="Ahrendt S."/>
            <person name="Riley R."/>
            <person name="Andreopoulos W."/>
            <person name="LaButti K."/>
            <person name="Pangilinan J."/>
            <person name="Ruiz-duenas F.J."/>
            <person name="Barrasa J.M."/>
            <person name="Sanchez-Garcia M."/>
            <person name="Camarero S."/>
            <person name="Miyauchi S."/>
            <person name="Serrano A."/>
            <person name="Linde D."/>
            <person name="Babiker R."/>
            <person name="Drula E."/>
            <person name="Ayuso-Fernandez I."/>
            <person name="Pacheco R."/>
            <person name="Padilla G."/>
            <person name="Ferreira P."/>
            <person name="Barriuso J."/>
            <person name="Kellner H."/>
            <person name="Castanera R."/>
            <person name="Alfaro M."/>
            <person name="Ramirez L."/>
            <person name="Pisabarro A.G."/>
            <person name="Kuo A."/>
            <person name="Tritt A."/>
            <person name="Lipzen A."/>
            <person name="He G."/>
            <person name="Yan M."/>
            <person name="Ng V."/>
            <person name="Cullen D."/>
            <person name="Martin F."/>
            <person name="Rosso M.-N."/>
            <person name="Henrissat B."/>
            <person name="Hibbett D."/>
            <person name="Martinez A.T."/>
            <person name="Grigoriev I.V."/>
        </authorList>
    </citation>
    <scope>NUCLEOTIDE SEQUENCE</scope>
    <source>
        <strain evidence="1">AH 44721</strain>
    </source>
</reference>